<evidence type="ECO:0000256" key="5">
    <source>
        <dbReference type="ARBA" id="ARBA00022989"/>
    </source>
</evidence>
<feature type="transmembrane region" description="Helical" evidence="8">
    <location>
        <begin position="229"/>
        <end position="249"/>
    </location>
</feature>
<evidence type="ECO:0000259" key="9">
    <source>
        <dbReference type="PROSITE" id="PS50850"/>
    </source>
</evidence>
<comment type="similarity">
    <text evidence="2">Belongs to the major facilitator superfamily. Monocarboxylate porter (TC 2.A.1.13) family.</text>
</comment>
<keyword evidence="4 8" id="KW-0812">Transmembrane</keyword>
<evidence type="ECO:0000256" key="7">
    <source>
        <dbReference type="SAM" id="MobiDB-lite"/>
    </source>
</evidence>
<dbReference type="CDD" id="cd17352">
    <property type="entry name" value="MFS_MCT_SLC16"/>
    <property type="match status" value="1"/>
</dbReference>
<name>A0ABR4LEK9_9EURO</name>
<feature type="region of interest" description="Disordered" evidence="7">
    <location>
        <begin position="1"/>
        <end position="61"/>
    </location>
</feature>
<keyword evidence="11" id="KW-1185">Reference proteome</keyword>
<organism evidence="10 11">
    <name type="scientific">Aspergillus lucknowensis</name>
    <dbReference type="NCBI Taxonomy" id="176173"/>
    <lineage>
        <taxon>Eukaryota</taxon>
        <taxon>Fungi</taxon>
        <taxon>Dikarya</taxon>
        <taxon>Ascomycota</taxon>
        <taxon>Pezizomycotina</taxon>
        <taxon>Eurotiomycetes</taxon>
        <taxon>Eurotiomycetidae</taxon>
        <taxon>Eurotiales</taxon>
        <taxon>Aspergillaceae</taxon>
        <taxon>Aspergillus</taxon>
        <taxon>Aspergillus subgen. Nidulantes</taxon>
    </lineage>
</organism>
<feature type="transmembrane region" description="Helical" evidence="8">
    <location>
        <begin position="165"/>
        <end position="191"/>
    </location>
</feature>
<evidence type="ECO:0000313" key="10">
    <source>
        <dbReference type="EMBL" id="KAL2862529.1"/>
    </source>
</evidence>
<dbReference type="Pfam" id="PF07690">
    <property type="entry name" value="MFS_1"/>
    <property type="match status" value="1"/>
</dbReference>
<feature type="transmembrane region" description="Helical" evidence="8">
    <location>
        <begin position="364"/>
        <end position="387"/>
    </location>
</feature>
<evidence type="ECO:0000256" key="2">
    <source>
        <dbReference type="ARBA" id="ARBA00006727"/>
    </source>
</evidence>
<feature type="transmembrane region" description="Helical" evidence="8">
    <location>
        <begin position="273"/>
        <end position="296"/>
    </location>
</feature>
<evidence type="ECO:0000256" key="8">
    <source>
        <dbReference type="SAM" id="Phobius"/>
    </source>
</evidence>
<feature type="transmembrane region" description="Helical" evidence="8">
    <location>
        <begin position="70"/>
        <end position="91"/>
    </location>
</feature>
<comment type="caution">
    <text evidence="10">The sequence shown here is derived from an EMBL/GenBank/DDBJ whole genome shotgun (WGS) entry which is preliminary data.</text>
</comment>
<proteinExistence type="inferred from homology"/>
<dbReference type="Proteomes" id="UP001610432">
    <property type="component" value="Unassembled WGS sequence"/>
</dbReference>
<comment type="subcellular location">
    <subcellularLocation>
        <location evidence="1">Membrane</location>
        <topology evidence="1">Multi-pass membrane protein</topology>
    </subcellularLocation>
</comment>
<dbReference type="InterPro" id="IPR050327">
    <property type="entry name" value="Proton-linked_MCT"/>
</dbReference>
<dbReference type="SUPFAM" id="SSF103473">
    <property type="entry name" value="MFS general substrate transporter"/>
    <property type="match status" value="1"/>
</dbReference>
<protein>
    <submittedName>
        <fullName evidence="10">Major facilitator superfamily domain-containing protein</fullName>
    </submittedName>
</protein>
<dbReference type="GeneID" id="98149809"/>
<evidence type="ECO:0000256" key="4">
    <source>
        <dbReference type="ARBA" id="ARBA00022692"/>
    </source>
</evidence>
<feature type="transmembrane region" description="Helical" evidence="8">
    <location>
        <begin position="399"/>
        <end position="417"/>
    </location>
</feature>
<reference evidence="10 11" key="1">
    <citation type="submission" date="2024-07" db="EMBL/GenBank/DDBJ databases">
        <title>Section-level genome sequencing and comparative genomics of Aspergillus sections Usti and Cavernicolus.</title>
        <authorList>
            <consortium name="Lawrence Berkeley National Laboratory"/>
            <person name="Nybo J.L."/>
            <person name="Vesth T.C."/>
            <person name="Theobald S."/>
            <person name="Frisvad J.C."/>
            <person name="Larsen T.O."/>
            <person name="Kjaerboelling I."/>
            <person name="Rothschild-Mancinelli K."/>
            <person name="Lyhne E.K."/>
            <person name="Kogle M.E."/>
            <person name="Barry K."/>
            <person name="Clum A."/>
            <person name="Na H."/>
            <person name="Ledsgaard L."/>
            <person name="Lin J."/>
            <person name="Lipzen A."/>
            <person name="Kuo A."/>
            <person name="Riley R."/>
            <person name="Mondo S."/>
            <person name="Labutti K."/>
            <person name="Haridas S."/>
            <person name="Pangalinan J."/>
            <person name="Salamov A.A."/>
            <person name="Simmons B.A."/>
            <person name="Magnuson J.K."/>
            <person name="Chen J."/>
            <person name="Drula E."/>
            <person name="Henrissat B."/>
            <person name="Wiebenga A."/>
            <person name="Lubbers R.J."/>
            <person name="Gomes A.C."/>
            <person name="Macurrencykelacurrency M.R."/>
            <person name="Stajich J."/>
            <person name="Grigoriev I.V."/>
            <person name="Mortensen U.H."/>
            <person name="De Vries R.P."/>
            <person name="Baker S.E."/>
            <person name="Andersen M.R."/>
        </authorList>
    </citation>
    <scope>NUCLEOTIDE SEQUENCE [LARGE SCALE GENOMIC DNA]</scope>
    <source>
        <strain evidence="10 11">CBS 449.75</strain>
    </source>
</reference>
<dbReference type="InterPro" id="IPR036259">
    <property type="entry name" value="MFS_trans_sf"/>
</dbReference>
<feature type="transmembrane region" description="Helical" evidence="8">
    <location>
        <begin position="140"/>
        <end position="159"/>
    </location>
</feature>
<sequence length="460" mass="48972">MSADDRTLPASPAHSTEKQPPYDPHADDTIRDGNNSIQSDVQLKDAEKGPSTPPAQVNWGQDAPDGGLEAWLVIVGNWCACFCSFGWINSIGTFEDYYSAELLRGYSESDISWIPSLQIFFMMAMGPVVGKIFDSYGPRWLMIGGSLLHVFGLMMASISTEYYQIMLSQGVCSAIGVASVFQAALACIGGWFNQKRGIAYGIAATGGSVGGVIFPIMVSRLIDEISFEWAMRISAFLILALLVIATATVKTRTPPIPSRATGDQFIQPLTEPAFVAVMIGIFLFTIGFFVPVTYLVVQGISAGMDPDLAGYLVPILNAGSLFGRLLSGFAGDKIGRYNAFIIVCYITGIMVLALWIPASSDQAIIAFAVLFGFFSGAYISLIAALIVQISPLREIGIRTGLVFLLASIGGLTTGPMAGRILDASGWDGVKIFAGVLCLAGTTFVLAARIKLAGPGLTTVF</sequence>
<dbReference type="InterPro" id="IPR011701">
    <property type="entry name" value="MFS"/>
</dbReference>
<dbReference type="PROSITE" id="PS50850">
    <property type="entry name" value="MFS"/>
    <property type="match status" value="1"/>
</dbReference>
<keyword evidence="3" id="KW-0813">Transport</keyword>
<dbReference type="RefSeq" id="XP_070881508.1">
    <property type="nucleotide sequence ID" value="XM_071034737.1"/>
</dbReference>
<feature type="transmembrane region" description="Helical" evidence="8">
    <location>
        <begin position="339"/>
        <end position="358"/>
    </location>
</feature>
<evidence type="ECO:0000256" key="1">
    <source>
        <dbReference type="ARBA" id="ARBA00004141"/>
    </source>
</evidence>
<dbReference type="PANTHER" id="PTHR11360">
    <property type="entry name" value="MONOCARBOXYLATE TRANSPORTER"/>
    <property type="match status" value="1"/>
</dbReference>
<evidence type="ECO:0000256" key="6">
    <source>
        <dbReference type="ARBA" id="ARBA00023136"/>
    </source>
</evidence>
<dbReference type="InterPro" id="IPR020846">
    <property type="entry name" value="MFS_dom"/>
</dbReference>
<accession>A0ABR4LEK9</accession>
<dbReference type="Gene3D" id="1.20.1250.20">
    <property type="entry name" value="MFS general substrate transporter like domains"/>
    <property type="match status" value="2"/>
</dbReference>
<feature type="transmembrane region" description="Helical" evidence="8">
    <location>
        <begin position="111"/>
        <end position="133"/>
    </location>
</feature>
<gene>
    <name evidence="10" type="ORF">BJX67DRAFT_391197</name>
</gene>
<keyword evidence="5 8" id="KW-1133">Transmembrane helix</keyword>
<feature type="compositionally biased region" description="Polar residues" evidence="7">
    <location>
        <begin position="32"/>
        <end position="41"/>
    </location>
</feature>
<dbReference type="EMBL" id="JBFXLQ010000066">
    <property type="protein sequence ID" value="KAL2862529.1"/>
    <property type="molecule type" value="Genomic_DNA"/>
</dbReference>
<feature type="transmembrane region" description="Helical" evidence="8">
    <location>
        <begin position="198"/>
        <end position="217"/>
    </location>
</feature>
<feature type="transmembrane region" description="Helical" evidence="8">
    <location>
        <begin position="308"/>
        <end position="327"/>
    </location>
</feature>
<evidence type="ECO:0000256" key="3">
    <source>
        <dbReference type="ARBA" id="ARBA00022448"/>
    </source>
</evidence>
<evidence type="ECO:0000313" key="11">
    <source>
        <dbReference type="Proteomes" id="UP001610432"/>
    </source>
</evidence>
<keyword evidence="6 8" id="KW-0472">Membrane</keyword>
<feature type="transmembrane region" description="Helical" evidence="8">
    <location>
        <begin position="429"/>
        <end position="447"/>
    </location>
</feature>
<feature type="domain" description="Major facilitator superfamily (MFS) profile" evidence="9">
    <location>
        <begin position="273"/>
        <end position="460"/>
    </location>
</feature>
<dbReference type="PANTHER" id="PTHR11360:SF224">
    <property type="entry name" value="MAJOR FACILITATOR SUPERFAMILY (MFS) PROFILE DOMAIN-CONTAINING PROTEIN-RELATED"/>
    <property type="match status" value="1"/>
</dbReference>